<gene>
    <name evidence="9" type="ORF">GP480_00580</name>
</gene>
<dbReference type="KEGG" id="nef:GP480_00580"/>
<dbReference type="Proteomes" id="UP000464912">
    <property type="component" value="Chromosome"/>
</dbReference>
<keyword evidence="6 7" id="KW-0472">Membrane</keyword>
<evidence type="ECO:0000259" key="8">
    <source>
        <dbReference type="Pfam" id="PF03600"/>
    </source>
</evidence>
<dbReference type="GO" id="GO:0055085">
    <property type="term" value="P:transmembrane transport"/>
    <property type="evidence" value="ECO:0007669"/>
    <property type="project" value="InterPro"/>
</dbReference>
<dbReference type="GO" id="GO:0005886">
    <property type="term" value="C:plasma membrane"/>
    <property type="evidence" value="ECO:0007669"/>
    <property type="project" value="TreeGrafter"/>
</dbReference>
<comment type="subcellular location">
    <subcellularLocation>
        <location evidence="1">Membrane</location>
        <topology evidence="1">Multi-pass membrane protein</topology>
    </subcellularLocation>
</comment>
<name>A0A6P1G935_9RICK</name>
<dbReference type="AlphaFoldDB" id="A0A6P1G935"/>
<feature type="transmembrane region" description="Helical" evidence="7">
    <location>
        <begin position="409"/>
        <end position="433"/>
    </location>
</feature>
<keyword evidence="10" id="KW-1185">Reference proteome</keyword>
<evidence type="ECO:0000256" key="7">
    <source>
        <dbReference type="SAM" id="Phobius"/>
    </source>
</evidence>
<feature type="domain" description="Citrate transporter-like" evidence="8">
    <location>
        <begin position="35"/>
        <end position="442"/>
    </location>
</feature>
<keyword evidence="2" id="KW-0813">Transport</keyword>
<proteinExistence type="predicted"/>
<feature type="transmembrane region" description="Helical" evidence="7">
    <location>
        <begin position="463"/>
        <end position="482"/>
    </location>
</feature>
<feature type="transmembrane region" description="Helical" evidence="7">
    <location>
        <begin position="502"/>
        <end position="520"/>
    </location>
</feature>
<dbReference type="Pfam" id="PF03600">
    <property type="entry name" value="CitMHS"/>
    <property type="match status" value="1"/>
</dbReference>
<dbReference type="PANTHER" id="PTHR43652:SF2">
    <property type="entry name" value="BASIC AMINO ACID ANTIPORTER YFCC-RELATED"/>
    <property type="match status" value="1"/>
</dbReference>
<feature type="transmembrane region" description="Helical" evidence="7">
    <location>
        <begin position="6"/>
        <end position="26"/>
    </location>
</feature>
<evidence type="ECO:0000313" key="10">
    <source>
        <dbReference type="Proteomes" id="UP000464912"/>
    </source>
</evidence>
<feature type="transmembrane region" description="Helical" evidence="7">
    <location>
        <begin position="379"/>
        <end position="397"/>
    </location>
</feature>
<accession>A0A6P1G935</accession>
<keyword evidence="5 7" id="KW-1133">Transmembrane helix</keyword>
<keyword evidence="3 7" id="KW-0812">Transmembrane</keyword>
<evidence type="ECO:0000256" key="5">
    <source>
        <dbReference type="ARBA" id="ARBA00022989"/>
    </source>
</evidence>
<evidence type="ECO:0000256" key="6">
    <source>
        <dbReference type="ARBA" id="ARBA00023136"/>
    </source>
</evidence>
<dbReference type="InterPro" id="IPR004680">
    <property type="entry name" value="Cit_transptr-like_dom"/>
</dbReference>
<feature type="transmembrane region" description="Helical" evidence="7">
    <location>
        <begin position="351"/>
        <end position="372"/>
    </location>
</feature>
<feature type="transmembrane region" description="Helical" evidence="7">
    <location>
        <begin position="181"/>
        <end position="208"/>
    </location>
</feature>
<feature type="transmembrane region" description="Helical" evidence="7">
    <location>
        <begin position="62"/>
        <end position="85"/>
    </location>
</feature>
<sequence>MLNQLLVYLAPLYVVSVLIVSTYLLVNSSFNTEKITFVSIALLIVYQSFTLSKPLAFLESLMIAPIIAILGLALMGRLVACTSIINRAAGLIVKIKYKTFIPIILILACYVLSAFVNNTPIVVLLISLVSTFSKQVGIANSKMMLPIAFSASLGGMLTVLGSSTNLLIYSKAEELGVELGFFGFFLPALFVGIFGIIYVIFLTLILPIRRPAEDDFRRFLFVLDSPKSGRLIFSSVGIREIKNILHNHAFCKNLVLDEIVVTEKSELIGRDVLSDDVASYFNASAIGIARTSGKVVSGSRLIVVRKAASPHHEKGEVVFAKDRSYILSHANSIKVICTFVGMVLLSGALKIPLALTVFSGLALLVILGAVDVREIFRFLEIKLFLMLIYSLIIGRSLEMTGLLEDFVQLLYRYTSALSVIGIICALFTIVTLLNEVMSNNAVGLIFTPVVLKLSYMMGVEPKYLLWTLIFASNSAFATPFGYQVNLIVMEAGKYKYSDYLKFGFPLNVVVLVGYVIYLHLFSDLDLFHSVHFG</sequence>
<evidence type="ECO:0000256" key="3">
    <source>
        <dbReference type="ARBA" id="ARBA00022692"/>
    </source>
</evidence>
<evidence type="ECO:0000256" key="4">
    <source>
        <dbReference type="ARBA" id="ARBA00022737"/>
    </source>
</evidence>
<organism evidence="9 10">
    <name type="scientific">Neorickettsia findlayensis</name>
    <dbReference type="NCBI Taxonomy" id="2686014"/>
    <lineage>
        <taxon>Bacteria</taxon>
        <taxon>Pseudomonadati</taxon>
        <taxon>Pseudomonadota</taxon>
        <taxon>Alphaproteobacteria</taxon>
        <taxon>Rickettsiales</taxon>
        <taxon>Anaplasmataceae</taxon>
        <taxon>Neorickettsia</taxon>
    </lineage>
</organism>
<keyword evidence="4" id="KW-0677">Repeat</keyword>
<dbReference type="EMBL" id="CP047224">
    <property type="protein sequence ID" value="QHD64966.1"/>
    <property type="molecule type" value="Genomic_DNA"/>
</dbReference>
<reference evidence="9 10" key="2">
    <citation type="journal article" date="2020" name="MBio">
        <title>Isolation and Molecular Analysis of a Novel Neorickettsia Species That Causes Potomac Horse Fever.</title>
        <authorList>
            <person name="Teymournejad O."/>
            <person name="Lin M."/>
            <person name="Bekebrede H."/>
            <person name="Kamr A."/>
            <person name="Toribio R.E."/>
            <person name="Arroyo L.G."/>
            <person name="Baird J.D."/>
            <person name="Rikihisa Y."/>
        </authorList>
    </citation>
    <scope>NUCLEOTIDE SEQUENCE [LARGE SCALE GENOMIC DNA]</scope>
    <source>
        <strain evidence="9 10">Fin17</strain>
    </source>
</reference>
<evidence type="ECO:0000313" key="9">
    <source>
        <dbReference type="EMBL" id="QHD64966.1"/>
    </source>
</evidence>
<feature type="transmembrane region" description="Helical" evidence="7">
    <location>
        <begin position="147"/>
        <end position="169"/>
    </location>
</feature>
<reference evidence="9 10" key="1">
    <citation type="journal article" date="2020" name="MBio">
        <title>Erratum for Teymournejad et al., 'Isolation and Molecular Analysis of a Novel Neorickettsia Species That Causes Potomac Horse Fever'.</title>
        <authorList>
            <person name="Teymournejad O."/>
            <person name="Lin M."/>
            <person name="Bekebrede H."/>
            <person name="Kamr A."/>
            <person name="Toribio R.E."/>
            <person name="Arroyo L.G."/>
            <person name="Baird J.D."/>
            <person name="Rikihisa Y."/>
        </authorList>
    </citation>
    <scope>NUCLEOTIDE SEQUENCE [LARGE SCALE GENOMIC DNA]</scope>
    <source>
        <strain evidence="9 10">Fin17</strain>
    </source>
</reference>
<dbReference type="PANTHER" id="PTHR43652">
    <property type="entry name" value="BASIC AMINO ACID ANTIPORTER YFCC-RELATED"/>
    <property type="match status" value="1"/>
</dbReference>
<feature type="transmembrane region" description="Helical" evidence="7">
    <location>
        <begin position="440"/>
        <end position="457"/>
    </location>
</feature>
<feature type="transmembrane region" description="Helical" evidence="7">
    <location>
        <begin position="35"/>
        <end position="56"/>
    </location>
</feature>
<dbReference type="InterPro" id="IPR051679">
    <property type="entry name" value="DASS-Related_Transporters"/>
</dbReference>
<evidence type="ECO:0000256" key="1">
    <source>
        <dbReference type="ARBA" id="ARBA00004141"/>
    </source>
</evidence>
<protein>
    <submittedName>
        <fullName evidence="9">Transporter</fullName>
    </submittedName>
</protein>
<feature type="transmembrane region" description="Helical" evidence="7">
    <location>
        <begin position="97"/>
        <end position="115"/>
    </location>
</feature>
<evidence type="ECO:0000256" key="2">
    <source>
        <dbReference type="ARBA" id="ARBA00022448"/>
    </source>
</evidence>